<dbReference type="InterPro" id="IPR013118">
    <property type="entry name" value="Mannitol_DH_C"/>
</dbReference>
<feature type="domain" description="Mannitol dehydrogenase N-terminal" evidence="3">
    <location>
        <begin position="20"/>
        <end position="263"/>
    </location>
</feature>
<name>A0AAE3VD25_9BACT</name>
<dbReference type="InterPro" id="IPR013328">
    <property type="entry name" value="6PGD_dom2"/>
</dbReference>
<dbReference type="InterPro" id="IPR008927">
    <property type="entry name" value="6-PGluconate_DH-like_C_sf"/>
</dbReference>
<dbReference type="EC" id="1.1.1.58" evidence="5"/>
<sequence length="496" mass="55383">MDQTTLPRLGRDRDCTLPVRAVQFGEGNFLRAFIDWMIQQMNKQGKFNGMVRIVQPLPTGMGEALNEQGGRYTLILRGLENGQPVEKREIIDCVKDCLNPYTRWDDVVDCFRGRDLRFVFSNTTEAGIEYKAEAYTPGQCQRTFPAKLTSLLYERYQTFGGVHDRALVIIPCELIDKNGTTLRDCMLRYAKDWGLPPGFATWLSEANVFVNTLVDRIVAGYPREDAAKLEAELGYRDALLDCGELFHFLVLEGPQALARELPLAKCGLQVVITDDQTPYRTRKVRFLNGAHTSSVLAASLSGLTLVDEMMNDADFGPFVHGVIFDEVFHTVDLPDDEKRFFAQSVMERFQNPYARHRLLSIALNSVSKWKVRVLPSLLDYRKLRGALPSRLIFSLAALLRFYEVESVGAGGEGVGRVDDRDYPIADSPEILAFFAGETAKLRAGGDDAHYVRAVLGRQDFWGGDLNRVSGLAAAVTAALAAIHRDGCRAALRACKP</sequence>
<protein>
    <submittedName>
        <fullName evidence="5">Tagaturonate reductase</fullName>
        <ecNumber evidence="5">1.1.1.58</ecNumber>
    </submittedName>
</protein>
<dbReference type="InterPro" id="IPR013131">
    <property type="entry name" value="Mannitol_DH_N"/>
</dbReference>
<evidence type="ECO:0000259" key="3">
    <source>
        <dbReference type="Pfam" id="PF01232"/>
    </source>
</evidence>
<dbReference type="SUPFAM" id="SSF51735">
    <property type="entry name" value="NAD(P)-binding Rossmann-fold domains"/>
    <property type="match status" value="1"/>
</dbReference>
<dbReference type="AlphaFoldDB" id="A0AAE3VD25"/>
<dbReference type="Gene3D" id="3.40.50.720">
    <property type="entry name" value="NAD(P)-binding Rossmann-like Domain"/>
    <property type="match status" value="1"/>
</dbReference>
<proteinExistence type="predicted"/>
<dbReference type="GO" id="GO:0008926">
    <property type="term" value="F:mannitol-1-phosphate 5-dehydrogenase activity"/>
    <property type="evidence" value="ECO:0007669"/>
    <property type="project" value="TreeGrafter"/>
</dbReference>
<keyword evidence="6" id="KW-1185">Reference proteome</keyword>
<dbReference type="RefSeq" id="WP_307259550.1">
    <property type="nucleotide sequence ID" value="NZ_JAUSVL010000001.1"/>
</dbReference>
<feature type="domain" description="Mannitol dehydrogenase C-terminal" evidence="4">
    <location>
        <begin position="277"/>
        <end position="482"/>
    </location>
</feature>
<evidence type="ECO:0000259" key="4">
    <source>
        <dbReference type="Pfam" id="PF08125"/>
    </source>
</evidence>
<gene>
    <name evidence="5" type="ORF">J3R75_000352</name>
</gene>
<dbReference type="Proteomes" id="UP001238163">
    <property type="component" value="Unassembled WGS sequence"/>
</dbReference>
<evidence type="ECO:0000313" key="5">
    <source>
        <dbReference type="EMBL" id="MDQ0288245.1"/>
    </source>
</evidence>
<dbReference type="EMBL" id="JAUSVL010000001">
    <property type="protein sequence ID" value="MDQ0288245.1"/>
    <property type="molecule type" value="Genomic_DNA"/>
</dbReference>
<dbReference type="NCBIfam" id="NF002969">
    <property type="entry name" value="PRK03643.1"/>
    <property type="match status" value="1"/>
</dbReference>
<dbReference type="Pfam" id="PF01232">
    <property type="entry name" value="Mannitol_dh"/>
    <property type="match status" value="1"/>
</dbReference>
<dbReference type="Pfam" id="PF08125">
    <property type="entry name" value="Mannitol_dh_C"/>
    <property type="match status" value="1"/>
</dbReference>
<dbReference type="Gene3D" id="1.10.1040.10">
    <property type="entry name" value="N-(1-d-carboxylethyl)-l-norvaline Dehydrogenase, domain 2"/>
    <property type="match status" value="1"/>
</dbReference>
<evidence type="ECO:0000256" key="1">
    <source>
        <dbReference type="ARBA" id="ARBA00023002"/>
    </source>
</evidence>
<organism evidence="5 6">
    <name type="scientific">Oligosphaera ethanolica</name>
    <dbReference type="NCBI Taxonomy" id="760260"/>
    <lineage>
        <taxon>Bacteria</taxon>
        <taxon>Pseudomonadati</taxon>
        <taxon>Lentisphaerota</taxon>
        <taxon>Oligosphaeria</taxon>
        <taxon>Oligosphaerales</taxon>
        <taxon>Oligosphaeraceae</taxon>
        <taxon>Oligosphaera</taxon>
    </lineage>
</organism>
<keyword evidence="2" id="KW-0520">NAD</keyword>
<dbReference type="SUPFAM" id="SSF48179">
    <property type="entry name" value="6-phosphogluconate dehydrogenase C-terminal domain-like"/>
    <property type="match status" value="1"/>
</dbReference>
<dbReference type="GO" id="GO:0019698">
    <property type="term" value="P:D-galacturonate catabolic process"/>
    <property type="evidence" value="ECO:0007669"/>
    <property type="project" value="TreeGrafter"/>
</dbReference>
<keyword evidence="1 5" id="KW-0560">Oxidoreductase</keyword>
<dbReference type="GO" id="GO:0019592">
    <property type="term" value="P:mannitol catabolic process"/>
    <property type="evidence" value="ECO:0007669"/>
    <property type="project" value="TreeGrafter"/>
</dbReference>
<evidence type="ECO:0000256" key="2">
    <source>
        <dbReference type="ARBA" id="ARBA00023027"/>
    </source>
</evidence>
<reference evidence="5" key="1">
    <citation type="submission" date="2023-07" db="EMBL/GenBank/DDBJ databases">
        <title>Genomic Encyclopedia of Type Strains, Phase IV (KMG-IV): sequencing the most valuable type-strain genomes for metagenomic binning, comparative biology and taxonomic classification.</title>
        <authorList>
            <person name="Goeker M."/>
        </authorList>
    </citation>
    <scope>NUCLEOTIDE SEQUENCE</scope>
    <source>
        <strain evidence="5">DSM 24202</strain>
    </source>
</reference>
<dbReference type="PANTHER" id="PTHR30524:SF0">
    <property type="entry name" value="ALTRONATE OXIDOREDUCTASE-RELATED"/>
    <property type="match status" value="1"/>
</dbReference>
<evidence type="ECO:0000313" key="6">
    <source>
        <dbReference type="Proteomes" id="UP001238163"/>
    </source>
</evidence>
<dbReference type="InterPro" id="IPR036291">
    <property type="entry name" value="NAD(P)-bd_dom_sf"/>
</dbReference>
<dbReference type="GO" id="GO:0005829">
    <property type="term" value="C:cytosol"/>
    <property type="evidence" value="ECO:0007669"/>
    <property type="project" value="TreeGrafter"/>
</dbReference>
<comment type="caution">
    <text evidence="5">The sequence shown here is derived from an EMBL/GenBank/DDBJ whole genome shotgun (WGS) entry which is preliminary data.</text>
</comment>
<accession>A0AAE3VD25</accession>
<dbReference type="GO" id="GO:0009026">
    <property type="term" value="F:tagaturonate reductase activity"/>
    <property type="evidence" value="ECO:0007669"/>
    <property type="project" value="UniProtKB-EC"/>
</dbReference>
<dbReference type="PANTHER" id="PTHR30524">
    <property type="entry name" value="MANNITOL-1-PHOSPHATE 5-DEHYDROGENASE"/>
    <property type="match status" value="1"/>
</dbReference>